<dbReference type="Gene3D" id="3.30.70.1070">
    <property type="entry name" value="Sporulation related repeat"/>
    <property type="match status" value="1"/>
</dbReference>
<evidence type="ECO:0000313" key="4">
    <source>
        <dbReference type="EMBL" id="MDN5203070.1"/>
    </source>
</evidence>
<dbReference type="InterPro" id="IPR007730">
    <property type="entry name" value="SPOR-like_dom"/>
</dbReference>
<keyword evidence="2" id="KW-0812">Transmembrane</keyword>
<keyword evidence="5" id="KW-1185">Reference proteome</keyword>
<dbReference type="RefSeq" id="WP_346753092.1">
    <property type="nucleotide sequence ID" value="NZ_JAUJEA010000006.1"/>
</dbReference>
<evidence type="ECO:0000256" key="1">
    <source>
        <dbReference type="SAM" id="MobiDB-lite"/>
    </source>
</evidence>
<evidence type="ECO:0000313" key="5">
    <source>
        <dbReference type="Proteomes" id="UP001172082"/>
    </source>
</evidence>
<reference evidence="4" key="1">
    <citation type="submission" date="2023-06" db="EMBL/GenBank/DDBJ databases">
        <title>Genomic of Parafulvivirga corallium.</title>
        <authorList>
            <person name="Wang G."/>
        </authorList>
    </citation>
    <scope>NUCLEOTIDE SEQUENCE</scope>
    <source>
        <strain evidence="4">BMA10</strain>
    </source>
</reference>
<dbReference type="EMBL" id="JAUJEA010000006">
    <property type="protein sequence ID" value="MDN5203070.1"/>
    <property type="molecule type" value="Genomic_DNA"/>
</dbReference>
<dbReference type="SUPFAM" id="SSF110997">
    <property type="entry name" value="Sporulation related repeat"/>
    <property type="match status" value="1"/>
</dbReference>
<keyword evidence="2" id="KW-0472">Membrane</keyword>
<feature type="transmembrane region" description="Helical" evidence="2">
    <location>
        <begin position="58"/>
        <end position="77"/>
    </location>
</feature>
<comment type="caution">
    <text evidence="4">The sequence shown here is derived from an EMBL/GenBank/DDBJ whole genome shotgun (WGS) entry which is preliminary data.</text>
</comment>
<protein>
    <submittedName>
        <fullName evidence="4">SPOR domain-containing protein</fullName>
    </submittedName>
</protein>
<dbReference type="PROSITE" id="PS51724">
    <property type="entry name" value="SPOR"/>
    <property type="match status" value="1"/>
</dbReference>
<feature type="compositionally biased region" description="Low complexity" evidence="1">
    <location>
        <begin position="34"/>
        <end position="46"/>
    </location>
</feature>
<accession>A0ABT8KUA7</accession>
<dbReference type="Proteomes" id="UP001172082">
    <property type="component" value="Unassembled WGS sequence"/>
</dbReference>
<evidence type="ECO:0000259" key="3">
    <source>
        <dbReference type="PROSITE" id="PS51724"/>
    </source>
</evidence>
<feature type="region of interest" description="Disordered" evidence="1">
    <location>
        <begin position="1"/>
        <end position="50"/>
    </location>
</feature>
<name>A0ABT8KUA7_9BACT</name>
<feature type="domain" description="SPOR" evidence="3">
    <location>
        <begin position="154"/>
        <end position="232"/>
    </location>
</feature>
<dbReference type="InterPro" id="IPR036680">
    <property type="entry name" value="SPOR-like_sf"/>
</dbReference>
<sequence length="232" mass="25062">MASNMHDPGTNMGDEDYGLPEVNLKPIAGGGGAAKSASTTQKSSTQNKRYQGQSNAPIIVLLIFVFLAIVGILGWIYKDEVLAFFKSEPEVAQQEETPEETTQPGTETATLDTVNEASRRQQEELEAADESSSSTTGSFGNISASGVGQITELTGRTGRTYVIVGSFLDVDLAKDYGNKLAKEGLNTTIIPPYNKRKFYRLAIADYGSISEAVSELDGLRATYGNQIWVLKY</sequence>
<keyword evidence="2" id="KW-1133">Transmembrane helix</keyword>
<gene>
    <name evidence="4" type="ORF">QQ008_16900</name>
</gene>
<feature type="compositionally biased region" description="Low complexity" evidence="1">
    <location>
        <begin position="131"/>
        <end position="140"/>
    </location>
</feature>
<organism evidence="4 5">
    <name type="scientific">Splendidivirga corallicola</name>
    <dbReference type="NCBI Taxonomy" id="3051826"/>
    <lineage>
        <taxon>Bacteria</taxon>
        <taxon>Pseudomonadati</taxon>
        <taxon>Bacteroidota</taxon>
        <taxon>Cytophagia</taxon>
        <taxon>Cytophagales</taxon>
        <taxon>Splendidivirgaceae</taxon>
        <taxon>Splendidivirga</taxon>
    </lineage>
</organism>
<feature type="region of interest" description="Disordered" evidence="1">
    <location>
        <begin position="93"/>
        <end position="140"/>
    </location>
</feature>
<proteinExistence type="predicted"/>
<evidence type="ECO:0000256" key="2">
    <source>
        <dbReference type="SAM" id="Phobius"/>
    </source>
</evidence>
<dbReference type="Pfam" id="PF05036">
    <property type="entry name" value="SPOR"/>
    <property type="match status" value="1"/>
</dbReference>
<feature type="compositionally biased region" description="Low complexity" evidence="1">
    <location>
        <begin position="93"/>
        <end position="110"/>
    </location>
</feature>